<evidence type="ECO:0000256" key="1">
    <source>
        <dbReference type="ARBA" id="ARBA00001966"/>
    </source>
</evidence>
<keyword evidence="2" id="KW-0004">4Fe-4S</keyword>
<proteinExistence type="predicted"/>
<dbReference type="GO" id="GO:0005658">
    <property type="term" value="C:alpha DNA polymerase:primase complex"/>
    <property type="evidence" value="ECO:0007669"/>
    <property type="project" value="TreeGrafter"/>
</dbReference>
<evidence type="ECO:0000313" key="10">
    <source>
        <dbReference type="Proteomes" id="UP001168821"/>
    </source>
</evidence>
<evidence type="ECO:0000256" key="6">
    <source>
        <dbReference type="ARBA" id="ARBA00023004"/>
    </source>
</evidence>
<feature type="domain" description="DNA primase large subunit C-terminal" evidence="8">
    <location>
        <begin position="238"/>
        <end position="401"/>
    </location>
</feature>
<protein>
    <recommendedName>
        <fullName evidence="8">DNA primase large subunit C-terminal domain-containing protein</fullName>
    </recommendedName>
</protein>
<evidence type="ECO:0000256" key="4">
    <source>
        <dbReference type="ARBA" id="ARBA00022705"/>
    </source>
</evidence>
<accession>A0AA38IB52</accession>
<gene>
    <name evidence="9" type="ORF">Zmor_012511</name>
</gene>
<reference evidence="9" key="1">
    <citation type="journal article" date="2023" name="G3 (Bethesda)">
        <title>Whole genome assemblies of Zophobas morio and Tenebrio molitor.</title>
        <authorList>
            <person name="Kaur S."/>
            <person name="Stinson S.A."/>
            <person name="diCenzo G.C."/>
        </authorList>
    </citation>
    <scope>NUCLEOTIDE SEQUENCE</scope>
    <source>
        <strain evidence="9">QUZm001</strain>
    </source>
</reference>
<dbReference type="GO" id="GO:0046872">
    <property type="term" value="F:metal ion binding"/>
    <property type="evidence" value="ECO:0007669"/>
    <property type="project" value="UniProtKB-KW"/>
</dbReference>
<dbReference type="InterPro" id="IPR058560">
    <property type="entry name" value="DNA_primase_C"/>
</dbReference>
<keyword evidence="3" id="KW-0639">Primosome</keyword>
<dbReference type="Gene3D" id="1.20.930.80">
    <property type="match status" value="1"/>
</dbReference>
<name>A0AA38IB52_9CUCU</name>
<keyword evidence="4" id="KW-0235">DNA replication</keyword>
<organism evidence="9 10">
    <name type="scientific">Zophobas morio</name>
    <dbReference type="NCBI Taxonomy" id="2755281"/>
    <lineage>
        <taxon>Eukaryota</taxon>
        <taxon>Metazoa</taxon>
        <taxon>Ecdysozoa</taxon>
        <taxon>Arthropoda</taxon>
        <taxon>Hexapoda</taxon>
        <taxon>Insecta</taxon>
        <taxon>Pterygota</taxon>
        <taxon>Neoptera</taxon>
        <taxon>Endopterygota</taxon>
        <taxon>Coleoptera</taxon>
        <taxon>Polyphaga</taxon>
        <taxon>Cucujiformia</taxon>
        <taxon>Tenebrionidae</taxon>
        <taxon>Zophobas</taxon>
    </lineage>
</organism>
<evidence type="ECO:0000256" key="3">
    <source>
        <dbReference type="ARBA" id="ARBA00022515"/>
    </source>
</evidence>
<keyword evidence="10" id="KW-1185">Reference proteome</keyword>
<dbReference type="PANTHER" id="PTHR10537:SF3">
    <property type="entry name" value="DNA PRIMASE LARGE SUBUNIT"/>
    <property type="match status" value="1"/>
</dbReference>
<keyword evidence="6" id="KW-0408">Iron</keyword>
<dbReference type="GO" id="GO:0006270">
    <property type="term" value="P:DNA replication initiation"/>
    <property type="evidence" value="ECO:0007669"/>
    <property type="project" value="TreeGrafter"/>
</dbReference>
<evidence type="ECO:0000256" key="7">
    <source>
        <dbReference type="ARBA" id="ARBA00023014"/>
    </source>
</evidence>
<keyword evidence="5" id="KW-0479">Metal-binding</keyword>
<dbReference type="PANTHER" id="PTHR10537">
    <property type="entry name" value="DNA PRIMASE LARGE SUBUNIT"/>
    <property type="match status" value="1"/>
</dbReference>
<evidence type="ECO:0000256" key="5">
    <source>
        <dbReference type="ARBA" id="ARBA00022723"/>
    </source>
</evidence>
<evidence type="ECO:0000259" key="8">
    <source>
        <dbReference type="Pfam" id="PF04104"/>
    </source>
</evidence>
<dbReference type="Pfam" id="PF04104">
    <property type="entry name" value="DNA_primase_lrg"/>
    <property type="match status" value="1"/>
</dbReference>
<dbReference type="InterPro" id="IPR007238">
    <property type="entry name" value="DNA_primase_lsu_euk/arc"/>
</dbReference>
<dbReference type="GO" id="GO:0051539">
    <property type="term" value="F:4 iron, 4 sulfur cluster binding"/>
    <property type="evidence" value="ECO:0007669"/>
    <property type="project" value="UniProtKB-KW"/>
</dbReference>
<keyword evidence="7" id="KW-0411">Iron-sulfur</keyword>
<comment type="caution">
    <text evidence="9">The sequence shown here is derived from an EMBL/GenBank/DDBJ whole genome shotgun (WGS) entry which is preliminary data.</text>
</comment>
<dbReference type="EMBL" id="JALNTZ010000004">
    <property type="protein sequence ID" value="KAJ3653250.1"/>
    <property type="molecule type" value="Genomic_DNA"/>
</dbReference>
<dbReference type="AlphaFoldDB" id="A0AA38IB52"/>
<dbReference type="Pfam" id="PF26466">
    <property type="entry name" value="DNA_primase_lrg_N"/>
    <property type="match status" value="1"/>
</dbReference>
<evidence type="ECO:0000313" key="9">
    <source>
        <dbReference type="EMBL" id="KAJ3653250.1"/>
    </source>
</evidence>
<comment type="cofactor">
    <cofactor evidence="1">
        <name>[4Fe-4S] cluster</name>
        <dbReference type="ChEBI" id="CHEBI:49883"/>
    </cofactor>
</comment>
<evidence type="ECO:0000256" key="2">
    <source>
        <dbReference type="ARBA" id="ARBA00022485"/>
    </source>
</evidence>
<sequence length="420" mass="49954">MDRILQFNVSLYSYTPQGAEQLYKQAEMIYYRLRLYQILKTKETLSVDELKSELGDNPLKHLLDVEDNAEVRLARHLDYLSHWTLKIAYSNQQPMFFMKCELRWFKTRFNNMSHDQRMEFIKKNNLNLTPATDTEKSNLKLWGQNWYKFNFTEVTLLVKLRLYPMYKGFIFIPEHKLVFWLTEKLQKQLQSSLVHCRKMLPSTCDQLNMLINTFELVQPYSDTTSRSFKLCDLKKNVEHFPLCMKFQYENLEKKHHLKHFSRVQYGLFLKGLGLSLEEALKMWKTEFTKKMSERCFQKEYSYFFKHQYGTVGSKIKYKAQCCDTILEQSVPSGFVHGCPFKHWDASVLSVRLREDDVCDEDVRKILGLKQREQYRAACTTYFQSVCGCKLDDVIDHPVKYYDKSCSSIVDIEDLVLSDED</sequence>
<dbReference type="Proteomes" id="UP001168821">
    <property type="component" value="Unassembled WGS sequence"/>
</dbReference>
<dbReference type="GO" id="GO:0006269">
    <property type="term" value="P:DNA replication, synthesis of primer"/>
    <property type="evidence" value="ECO:0007669"/>
    <property type="project" value="UniProtKB-KW"/>
</dbReference>